<evidence type="ECO:0000256" key="5">
    <source>
        <dbReference type="ARBA" id="ARBA00022741"/>
    </source>
</evidence>
<dbReference type="FunFam" id="2.40.50.140:FF:000067">
    <property type="entry name" value="26S protease regulatory subunit 4"/>
    <property type="match status" value="1"/>
</dbReference>
<keyword evidence="7 13" id="KW-0647">Proteasome</keyword>
<accession>A0A165GDI3</accession>
<keyword evidence="4" id="KW-0963">Cytoplasm</keyword>
<dbReference type="InterPro" id="IPR003959">
    <property type="entry name" value="ATPase_AAA_core"/>
</dbReference>
<dbReference type="EMBL" id="KV423957">
    <property type="protein sequence ID" value="KZT57931.1"/>
    <property type="molecule type" value="Genomic_DNA"/>
</dbReference>
<dbReference type="InterPro" id="IPR003960">
    <property type="entry name" value="ATPase_AAA_CS"/>
</dbReference>
<dbReference type="Gene3D" id="2.40.50.140">
    <property type="entry name" value="Nucleic acid-binding proteins"/>
    <property type="match status" value="1"/>
</dbReference>
<feature type="region of interest" description="Disordered" evidence="11">
    <location>
        <begin position="1"/>
        <end position="55"/>
    </location>
</feature>
<evidence type="ECO:0000256" key="3">
    <source>
        <dbReference type="ARBA" id="ARBA00006914"/>
    </source>
</evidence>
<sequence>MGNAASGLNPPGGNKDGQNKDAKDKKPQPKKWEPPLPTRVGKKKKRGPDAATKLPAVYPTTRCRLKLLKMERIKDYLLLEEEFVQNQERLKPSVTEDKNEEERTRVDDLRGSPMGVGTLEEIIDDDHAIISTASGPEYYVSIMSFVDKDLLEPGCTVLLHHKTSAVIGVLQDDTDPMVNVMKLDKAPTESYADVGGLDSQIQEIKESVELPLTHPELYEEMGIKPPKGVILYGVPGTGKTLLAKAVANQTSATFLRVVGSELIQKYLGDGPKLVRELFRVAEEHAPSIVFIDEIDAIGTKRYDSTSGGEREIQRTMLELLNQLDGFDTRGDVKVIMATNKIESLDPALIRPGRIDRKIEFPLPDLKTKLRIFKLHTSRMSLSDDVDLEEFVTAKDDLSGADIKAVCTEAGLLALRERRMRVTKQDFTSAREKVLYRKNEGTPEGLYL</sequence>
<dbReference type="GO" id="GO:0016887">
    <property type="term" value="F:ATP hydrolysis activity"/>
    <property type="evidence" value="ECO:0007669"/>
    <property type="project" value="InterPro"/>
</dbReference>
<comment type="subcellular location">
    <subcellularLocation>
        <location evidence="2">Cytoplasm</location>
    </subcellularLocation>
    <subcellularLocation>
        <location evidence="1">Nucleus</location>
    </subcellularLocation>
</comment>
<evidence type="ECO:0000256" key="6">
    <source>
        <dbReference type="ARBA" id="ARBA00022840"/>
    </source>
</evidence>
<dbReference type="AlphaFoldDB" id="A0A165GDI3"/>
<dbReference type="InterPro" id="IPR032501">
    <property type="entry name" value="Prot_ATP_ID_OB_2nd"/>
</dbReference>
<dbReference type="PANTHER" id="PTHR23073">
    <property type="entry name" value="26S PROTEASOME REGULATORY SUBUNIT"/>
    <property type="match status" value="1"/>
</dbReference>
<evidence type="ECO:0000313" key="13">
    <source>
        <dbReference type="EMBL" id="KZT57931.1"/>
    </source>
</evidence>
<dbReference type="GO" id="GO:0008540">
    <property type="term" value="C:proteasome regulatory particle, base subcomplex"/>
    <property type="evidence" value="ECO:0007669"/>
    <property type="project" value="UniProtKB-ARBA"/>
</dbReference>
<dbReference type="FunFam" id="1.10.8.60:FF:000007">
    <property type="entry name" value="26S proteasome regulatory subunit 4"/>
    <property type="match status" value="1"/>
</dbReference>
<dbReference type="PROSITE" id="PS00674">
    <property type="entry name" value="AAA"/>
    <property type="match status" value="1"/>
</dbReference>
<keyword evidence="14" id="KW-1185">Reference proteome</keyword>
<dbReference type="Pfam" id="PF17862">
    <property type="entry name" value="AAA_lid_3"/>
    <property type="match status" value="1"/>
</dbReference>
<dbReference type="Proteomes" id="UP000076842">
    <property type="component" value="Unassembled WGS sequence"/>
</dbReference>
<dbReference type="Pfam" id="PF16450">
    <property type="entry name" value="Prot_ATP_ID_OB_C"/>
    <property type="match status" value="1"/>
</dbReference>
<protein>
    <recommendedName>
        <fullName evidence="9">26S proteasome regulatory subunit 4 homolog</fullName>
    </recommendedName>
</protein>
<gene>
    <name evidence="13" type="ORF">CALCODRAFT_517140</name>
</gene>
<evidence type="ECO:0000256" key="9">
    <source>
        <dbReference type="ARBA" id="ARBA00068880"/>
    </source>
</evidence>
<dbReference type="SMART" id="SM00382">
    <property type="entry name" value="AAA"/>
    <property type="match status" value="1"/>
</dbReference>
<dbReference type="Gene3D" id="1.10.8.60">
    <property type="match status" value="1"/>
</dbReference>
<dbReference type="GO" id="GO:0005524">
    <property type="term" value="F:ATP binding"/>
    <property type="evidence" value="ECO:0007669"/>
    <property type="project" value="UniProtKB-KW"/>
</dbReference>
<feature type="compositionally biased region" description="Basic and acidic residues" evidence="11">
    <location>
        <begin position="90"/>
        <end position="110"/>
    </location>
</feature>
<keyword evidence="8" id="KW-0539">Nucleus</keyword>
<dbReference type="FunCoup" id="A0A165GDI3">
    <property type="interactions" value="398"/>
</dbReference>
<evidence type="ECO:0000256" key="4">
    <source>
        <dbReference type="ARBA" id="ARBA00022490"/>
    </source>
</evidence>
<dbReference type="InterPro" id="IPR012340">
    <property type="entry name" value="NA-bd_OB-fold"/>
</dbReference>
<evidence type="ECO:0000256" key="1">
    <source>
        <dbReference type="ARBA" id="ARBA00004123"/>
    </source>
</evidence>
<evidence type="ECO:0000256" key="7">
    <source>
        <dbReference type="ARBA" id="ARBA00022942"/>
    </source>
</evidence>
<dbReference type="GO" id="GO:0005634">
    <property type="term" value="C:nucleus"/>
    <property type="evidence" value="ECO:0007669"/>
    <property type="project" value="UniProtKB-SubCell"/>
</dbReference>
<reference evidence="13 14" key="1">
    <citation type="journal article" date="2016" name="Mol. Biol. Evol.">
        <title>Comparative Genomics of Early-Diverging Mushroom-Forming Fungi Provides Insights into the Origins of Lignocellulose Decay Capabilities.</title>
        <authorList>
            <person name="Nagy L.G."/>
            <person name="Riley R."/>
            <person name="Tritt A."/>
            <person name="Adam C."/>
            <person name="Daum C."/>
            <person name="Floudas D."/>
            <person name="Sun H."/>
            <person name="Yadav J.S."/>
            <person name="Pangilinan J."/>
            <person name="Larsson K.H."/>
            <person name="Matsuura K."/>
            <person name="Barry K."/>
            <person name="Labutti K."/>
            <person name="Kuo R."/>
            <person name="Ohm R.A."/>
            <person name="Bhattacharya S.S."/>
            <person name="Shirouzu T."/>
            <person name="Yoshinaga Y."/>
            <person name="Martin F.M."/>
            <person name="Grigoriev I.V."/>
            <person name="Hibbett D.S."/>
        </authorList>
    </citation>
    <scope>NUCLEOTIDE SEQUENCE [LARGE SCALE GENOMIC DNA]</scope>
    <source>
        <strain evidence="13 14">HHB12733</strain>
    </source>
</reference>
<dbReference type="CDD" id="cd19502">
    <property type="entry name" value="RecA-like_PAN_like"/>
    <property type="match status" value="1"/>
</dbReference>
<organism evidence="13 14">
    <name type="scientific">Calocera cornea HHB12733</name>
    <dbReference type="NCBI Taxonomy" id="1353952"/>
    <lineage>
        <taxon>Eukaryota</taxon>
        <taxon>Fungi</taxon>
        <taxon>Dikarya</taxon>
        <taxon>Basidiomycota</taxon>
        <taxon>Agaricomycotina</taxon>
        <taxon>Dacrymycetes</taxon>
        <taxon>Dacrymycetales</taxon>
        <taxon>Dacrymycetaceae</taxon>
        <taxon>Calocera</taxon>
    </lineage>
</organism>
<comment type="similarity">
    <text evidence="3 10">Belongs to the AAA ATPase family.</text>
</comment>
<dbReference type="InterPro" id="IPR003593">
    <property type="entry name" value="AAA+_ATPase"/>
</dbReference>
<evidence type="ECO:0000256" key="2">
    <source>
        <dbReference type="ARBA" id="ARBA00004496"/>
    </source>
</evidence>
<dbReference type="GO" id="GO:0005737">
    <property type="term" value="C:cytoplasm"/>
    <property type="evidence" value="ECO:0007669"/>
    <property type="project" value="UniProtKB-SubCell"/>
</dbReference>
<feature type="domain" description="AAA+ ATPase" evidence="12">
    <location>
        <begin position="225"/>
        <end position="364"/>
    </location>
</feature>
<evidence type="ECO:0000256" key="8">
    <source>
        <dbReference type="ARBA" id="ARBA00023242"/>
    </source>
</evidence>
<dbReference type="InParanoid" id="A0A165GDI3"/>
<dbReference type="InterPro" id="IPR027417">
    <property type="entry name" value="P-loop_NTPase"/>
</dbReference>
<dbReference type="InterPro" id="IPR050221">
    <property type="entry name" value="26S_Proteasome_ATPase"/>
</dbReference>
<dbReference type="OrthoDB" id="10255768at2759"/>
<keyword evidence="5 10" id="KW-0547">Nucleotide-binding</keyword>
<dbReference type="Gene3D" id="3.40.50.300">
    <property type="entry name" value="P-loop containing nucleotide triphosphate hydrolases"/>
    <property type="match status" value="1"/>
</dbReference>
<evidence type="ECO:0000259" key="12">
    <source>
        <dbReference type="SMART" id="SM00382"/>
    </source>
</evidence>
<dbReference type="FunFam" id="3.40.50.300:FF:000039">
    <property type="entry name" value="26S proteasome regulatory subunit 4"/>
    <property type="match status" value="1"/>
</dbReference>
<evidence type="ECO:0000256" key="10">
    <source>
        <dbReference type="RuleBase" id="RU003651"/>
    </source>
</evidence>
<dbReference type="STRING" id="1353952.A0A165GDI3"/>
<evidence type="ECO:0000256" key="11">
    <source>
        <dbReference type="SAM" id="MobiDB-lite"/>
    </source>
</evidence>
<feature type="compositionally biased region" description="Basic and acidic residues" evidence="11">
    <location>
        <begin position="17"/>
        <end position="33"/>
    </location>
</feature>
<evidence type="ECO:0000313" key="14">
    <source>
        <dbReference type="Proteomes" id="UP000076842"/>
    </source>
</evidence>
<dbReference type="SUPFAM" id="SSF52540">
    <property type="entry name" value="P-loop containing nucleoside triphosphate hydrolases"/>
    <property type="match status" value="1"/>
</dbReference>
<feature type="region of interest" description="Disordered" evidence="11">
    <location>
        <begin position="90"/>
        <end position="112"/>
    </location>
</feature>
<dbReference type="InterPro" id="IPR041569">
    <property type="entry name" value="AAA_lid_3"/>
</dbReference>
<keyword evidence="6 10" id="KW-0067">ATP-binding</keyword>
<proteinExistence type="inferred from homology"/>
<dbReference type="Pfam" id="PF00004">
    <property type="entry name" value="AAA"/>
    <property type="match status" value="1"/>
</dbReference>
<name>A0A165GDI3_9BASI</name>